<evidence type="ECO:0000313" key="2">
    <source>
        <dbReference type="Proteomes" id="UP001472677"/>
    </source>
</evidence>
<accession>A0ABR2A341</accession>
<sequence>MPSSSPCLFSSPKLTDLEPPRNLVFSFEWGACFCLLRNSFVLWISEPSFRGEVLPLLGEKIIFLFSFSLEDLIFRKLNQT</sequence>
<gene>
    <name evidence="1" type="ORF">V6N12_005572</name>
</gene>
<comment type="caution">
    <text evidence="1">The sequence shown here is derived from an EMBL/GenBank/DDBJ whole genome shotgun (WGS) entry which is preliminary data.</text>
</comment>
<dbReference type="EMBL" id="JBBPBM010001095">
    <property type="protein sequence ID" value="KAK8487381.1"/>
    <property type="molecule type" value="Genomic_DNA"/>
</dbReference>
<protein>
    <submittedName>
        <fullName evidence="1">Uncharacterized protein</fullName>
    </submittedName>
</protein>
<proteinExistence type="predicted"/>
<evidence type="ECO:0000313" key="1">
    <source>
        <dbReference type="EMBL" id="KAK8487381.1"/>
    </source>
</evidence>
<dbReference type="Proteomes" id="UP001472677">
    <property type="component" value="Unassembled WGS sequence"/>
</dbReference>
<keyword evidence="2" id="KW-1185">Reference proteome</keyword>
<name>A0ABR2A341_9ROSI</name>
<organism evidence="1 2">
    <name type="scientific">Hibiscus sabdariffa</name>
    <name type="common">roselle</name>
    <dbReference type="NCBI Taxonomy" id="183260"/>
    <lineage>
        <taxon>Eukaryota</taxon>
        <taxon>Viridiplantae</taxon>
        <taxon>Streptophyta</taxon>
        <taxon>Embryophyta</taxon>
        <taxon>Tracheophyta</taxon>
        <taxon>Spermatophyta</taxon>
        <taxon>Magnoliopsida</taxon>
        <taxon>eudicotyledons</taxon>
        <taxon>Gunneridae</taxon>
        <taxon>Pentapetalae</taxon>
        <taxon>rosids</taxon>
        <taxon>malvids</taxon>
        <taxon>Malvales</taxon>
        <taxon>Malvaceae</taxon>
        <taxon>Malvoideae</taxon>
        <taxon>Hibiscus</taxon>
    </lineage>
</organism>
<reference evidence="1 2" key="1">
    <citation type="journal article" date="2024" name="G3 (Bethesda)">
        <title>Genome assembly of Hibiscus sabdariffa L. provides insights into metabolisms of medicinal natural products.</title>
        <authorList>
            <person name="Kim T."/>
        </authorList>
    </citation>
    <scope>NUCLEOTIDE SEQUENCE [LARGE SCALE GENOMIC DNA]</scope>
    <source>
        <strain evidence="1">TK-2024</strain>
        <tissue evidence="1">Old leaves</tissue>
    </source>
</reference>